<gene>
    <name evidence="7" type="ORF">NCTC11190_00295</name>
</gene>
<feature type="transmembrane region" description="Helical" evidence="6">
    <location>
        <begin position="219"/>
        <end position="239"/>
    </location>
</feature>
<feature type="transmembrane region" description="Helical" evidence="6">
    <location>
        <begin position="150"/>
        <end position="171"/>
    </location>
</feature>
<dbReference type="AlphaFoldDB" id="A0A379MQF0"/>
<comment type="subcellular location">
    <subcellularLocation>
        <location evidence="1">Cell membrane</location>
        <topology evidence="1">Multi-pass membrane protein</topology>
    </subcellularLocation>
</comment>
<feature type="transmembrane region" description="Helical" evidence="6">
    <location>
        <begin position="123"/>
        <end position="143"/>
    </location>
</feature>
<evidence type="ECO:0000256" key="6">
    <source>
        <dbReference type="SAM" id="Phobius"/>
    </source>
</evidence>
<dbReference type="GO" id="GO:0005886">
    <property type="term" value="C:plasma membrane"/>
    <property type="evidence" value="ECO:0007669"/>
    <property type="project" value="UniProtKB-SubCell"/>
</dbReference>
<proteinExistence type="predicted"/>
<keyword evidence="4 6" id="KW-1133">Transmembrane helix</keyword>
<feature type="transmembrane region" description="Helical" evidence="6">
    <location>
        <begin position="52"/>
        <end position="74"/>
    </location>
</feature>
<feature type="transmembrane region" description="Helical" evidence="6">
    <location>
        <begin position="301"/>
        <end position="319"/>
    </location>
</feature>
<feature type="transmembrane region" description="Helical" evidence="6">
    <location>
        <begin position="259"/>
        <end position="280"/>
    </location>
</feature>
<name>A0A379MQF0_9BACT</name>
<dbReference type="PANTHER" id="PTHR30250">
    <property type="entry name" value="PST FAMILY PREDICTED COLANIC ACID TRANSPORTER"/>
    <property type="match status" value="1"/>
</dbReference>
<sequence length="482" mass="52580">MASAAHLLKKLASQTAVYGISAILSKFLNYLLTPYLTRVMPDATYGQVNLLYGIIPFANVVLTMGLATGYFRYAAKCRTLGDKRRLFTTTWGAVSFMALLFGLLMGFGNGSLAEAMRLAPECIAAMTALIVVDNVAAIPLAALREQGKAVYYTVVNVSGVLVNITACILFYTYVPGASTDPFWVLAANLIASSVSLLLLLPNTIKLVSKSFSPQLLRSIFTYSIPLMMAGIMGVAGDFIDRQLIYFMLPEGIADAQLGIYTAVAKIAALLMIFRQIYTLGAEPFFLQGFSKEDFRSANAAATKYFIIAGIAIYLLLSLFDREFAYIVGSDYRGGMGVLPLLLLANLLAGILVNLSFWYKAADKTRVAVWITGLGVVVTLIINMLLIPSMGYRGAAVARVVSMLLMVTLSYVLCQKYFPVPFDLRRIGFYFLLGGAIFGLSYATALLPGWGRMTLNFLLLLIYLLTALKVELGGRKISALWKK</sequence>
<evidence type="ECO:0000256" key="5">
    <source>
        <dbReference type="ARBA" id="ARBA00023136"/>
    </source>
</evidence>
<feature type="transmembrane region" description="Helical" evidence="6">
    <location>
        <begin position="183"/>
        <end position="207"/>
    </location>
</feature>
<evidence type="ECO:0000256" key="1">
    <source>
        <dbReference type="ARBA" id="ARBA00004651"/>
    </source>
</evidence>
<dbReference type="RefSeq" id="WP_027290874.1">
    <property type="nucleotide sequence ID" value="NZ_UGVL01000001.1"/>
</dbReference>
<feature type="transmembrane region" description="Helical" evidence="6">
    <location>
        <begin position="366"/>
        <end position="389"/>
    </location>
</feature>
<evidence type="ECO:0000256" key="3">
    <source>
        <dbReference type="ARBA" id="ARBA00022692"/>
    </source>
</evidence>
<evidence type="ECO:0000256" key="2">
    <source>
        <dbReference type="ARBA" id="ARBA00022475"/>
    </source>
</evidence>
<keyword evidence="5 6" id="KW-0472">Membrane</keyword>
<evidence type="ECO:0000313" key="8">
    <source>
        <dbReference type="Proteomes" id="UP000255233"/>
    </source>
</evidence>
<feature type="transmembrane region" description="Helical" evidence="6">
    <location>
        <begin position="86"/>
        <end position="108"/>
    </location>
</feature>
<feature type="transmembrane region" description="Helical" evidence="6">
    <location>
        <begin position="395"/>
        <end position="414"/>
    </location>
</feature>
<dbReference type="InterPro" id="IPR050833">
    <property type="entry name" value="Poly_Biosynth_Transport"/>
</dbReference>
<organism evidence="7 8">
    <name type="scientific">Rikenella microfusus</name>
    <dbReference type="NCBI Taxonomy" id="28139"/>
    <lineage>
        <taxon>Bacteria</taxon>
        <taxon>Pseudomonadati</taxon>
        <taxon>Bacteroidota</taxon>
        <taxon>Bacteroidia</taxon>
        <taxon>Bacteroidales</taxon>
        <taxon>Rikenellaceae</taxon>
        <taxon>Rikenella</taxon>
    </lineage>
</organism>
<dbReference type="Proteomes" id="UP000255233">
    <property type="component" value="Unassembled WGS sequence"/>
</dbReference>
<reference evidence="7 8" key="1">
    <citation type="submission" date="2018-06" db="EMBL/GenBank/DDBJ databases">
        <authorList>
            <consortium name="Pathogen Informatics"/>
            <person name="Doyle S."/>
        </authorList>
    </citation>
    <scope>NUCLEOTIDE SEQUENCE [LARGE SCALE GENOMIC DNA]</scope>
    <source>
        <strain evidence="7 8">NCTC11190</strain>
    </source>
</reference>
<feature type="transmembrane region" description="Helical" evidence="6">
    <location>
        <begin position="12"/>
        <end position="32"/>
    </location>
</feature>
<dbReference type="Pfam" id="PF01943">
    <property type="entry name" value="Polysacc_synt"/>
    <property type="match status" value="1"/>
</dbReference>
<accession>A0A379MQF0</accession>
<feature type="transmembrane region" description="Helical" evidence="6">
    <location>
        <begin position="452"/>
        <end position="471"/>
    </location>
</feature>
<evidence type="ECO:0000313" key="7">
    <source>
        <dbReference type="EMBL" id="SUE33100.1"/>
    </source>
</evidence>
<dbReference type="PANTHER" id="PTHR30250:SF11">
    <property type="entry name" value="O-ANTIGEN TRANSPORTER-RELATED"/>
    <property type="match status" value="1"/>
</dbReference>
<dbReference type="EMBL" id="UGVL01000001">
    <property type="protein sequence ID" value="SUE33100.1"/>
    <property type="molecule type" value="Genomic_DNA"/>
</dbReference>
<protein>
    <submittedName>
        <fullName evidence="7">Polysaccharide biosynthesis protein</fullName>
    </submittedName>
</protein>
<feature type="transmembrane region" description="Helical" evidence="6">
    <location>
        <begin position="426"/>
        <end position="446"/>
    </location>
</feature>
<feature type="transmembrane region" description="Helical" evidence="6">
    <location>
        <begin position="331"/>
        <end position="354"/>
    </location>
</feature>
<keyword evidence="8" id="KW-1185">Reference proteome</keyword>
<evidence type="ECO:0000256" key="4">
    <source>
        <dbReference type="ARBA" id="ARBA00022989"/>
    </source>
</evidence>
<keyword evidence="2" id="KW-1003">Cell membrane</keyword>
<dbReference type="STRING" id="880526.GCA_000427365_01148"/>
<dbReference type="OrthoDB" id="9814608at2"/>
<keyword evidence="3 6" id="KW-0812">Transmembrane</keyword>
<dbReference type="InterPro" id="IPR002797">
    <property type="entry name" value="Polysacc_synth"/>
</dbReference>